<comment type="caution">
    <text evidence="3">The sequence shown here is derived from an EMBL/GenBank/DDBJ whole genome shotgun (WGS) entry which is preliminary data.</text>
</comment>
<feature type="transmembrane region" description="Helical" evidence="1">
    <location>
        <begin position="12"/>
        <end position="31"/>
    </location>
</feature>
<protein>
    <submittedName>
        <fullName evidence="3">DUF1127 domain-containing protein</fullName>
    </submittedName>
</protein>
<organism evidence="3 4">
    <name type="scientific">Stappia albiluteola</name>
    <dbReference type="NCBI Taxonomy" id="2758565"/>
    <lineage>
        <taxon>Bacteria</taxon>
        <taxon>Pseudomonadati</taxon>
        <taxon>Pseudomonadota</taxon>
        <taxon>Alphaproteobacteria</taxon>
        <taxon>Hyphomicrobiales</taxon>
        <taxon>Stappiaceae</taxon>
        <taxon>Stappia</taxon>
    </lineage>
</organism>
<dbReference type="Proteomes" id="UP000541109">
    <property type="component" value="Unassembled WGS sequence"/>
</dbReference>
<keyword evidence="1" id="KW-1133">Transmembrane helix</keyword>
<keyword evidence="1" id="KW-0472">Membrane</keyword>
<proteinExistence type="predicted"/>
<keyword evidence="1" id="KW-0812">Transmembrane</keyword>
<evidence type="ECO:0000313" key="4">
    <source>
        <dbReference type="Proteomes" id="UP000541109"/>
    </source>
</evidence>
<evidence type="ECO:0000259" key="2">
    <source>
        <dbReference type="Pfam" id="PF06568"/>
    </source>
</evidence>
<sequence>MTSRSISRPIGLLRIGGWTATIVTAISRPLGLSIRSYRTRRALDALDDRMLKDIGLARGYEGYERIDEMTGRRRLRR</sequence>
<evidence type="ECO:0000313" key="3">
    <source>
        <dbReference type="EMBL" id="MBA5777032.1"/>
    </source>
</evidence>
<dbReference type="AlphaFoldDB" id="A0A839ADP5"/>
<dbReference type="EMBL" id="JACFXV010000044">
    <property type="protein sequence ID" value="MBA5777032.1"/>
    <property type="molecule type" value="Genomic_DNA"/>
</dbReference>
<reference evidence="3 4" key="1">
    <citation type="submission" date="2020-07" db="EMBL/GenBank/DDBJ databases">
        <title>Stappia sp., F7233, whole genome shotgun sequencing project.</title>
        <authorList>
            <person name="Jiang S."/>
            <person name="Liu Z.W."/>
            <person name="Du Z.J."/>
        </authorList>
    </citation>
    <scope>NUCLEOTIDE SEQUENCE [LARGE SCALE GENOMIC DNA]</scope>
    <source>
        <strain evidence="3 4">F7233</strain>
    </source>
</reference>
<evidence type="ECO:0000256" key="1">
    <source>
        <dbReference type="SAM" id="Phobius"/>
    </source>
</evidence>
<dbReference type="InterPro" id="IPR009506">
    <property type="entry name" value="YjiS-like"/>
</dbReference>
<name>A0A839ADP5_9HYPH</name>
<keyword evidence="4" id="KW-1185">Reference proteome</keyword>
<dbReference type="RefSeq" id="WP_182164035.1">
    <property type="nucleotide sequence ID" value="NZ_JACFXV010000044.1"/>
</dbReference>
<dbReference type="Pfam" id="PF06568">
    <property type="entry name" value="YjiS-like"/>
    <property type="match status" value="1"/>
</dbReference>
<accession>A0A839ADP5</accession>
<gene>
    <name evidence="3" type="ORF">H2509_07800</name>
</gene>
<feature type="domain" description="YjiS-like" evidence="2">
    <location>
        <begin position="36"/>
        <end position="59"/>
    </location>
</feature>